<proteinExistence type="predicted"/>
<dbReference type="Proteomes" id="UP000639643">
    <property type="component" value="Unassembled WGS sequence"/>
</dbReference>
<gene>
    <name evidence="1" type="ORF">CMUS01_11175</name>
</gene>
<comment type="caution">
    <text evidence="1">The sequence shown here is derived from an EMBL/GenBank/DDBJ whole genome shotgun (WGS) entry which is preliminary data.</text>
</comment>
<dbReference type="InterPro" id="IPR025213">
    <property type="entry name" value="Sim4_Fta2"/>
</dbReference>
<protein>
    <submittedName>
        <fullName evidence="1">Uncharacterized protein</fullName>
    </submittedName>
</protein>
<keyword evidence="2" id="KW-1185">Reference proteome</keyword>
<evidence type="ECO:0000313" key="1">
    <source>
        <dbReference type="EMBL" id="KAF6822210.1"/>
    </source>
</evidence>
<evidence type="ECO:0000313" key="2">
    <source>
        <dbReference type="Proteomes" id="UP000639643"/>
    </source>
</evidence>
<dbReference type="Pfam" id="PF13095">
    <property type="entry name" value="FTA2"/>
    <property type="match status" value="1"/>
</dbReference>
<dbReference type="OrthoDB" id="4633509at2759"/>
<accession>A0A8H6K0K7</accession>
<sequence>MAHLERCERAKKQPFLDLQPLTGPPSCTWKDFCRPRLRQFDPSAKIKWKERVSHGIDGIVWKAEINGREYAVKVAGRAEHGFQQGWLNILVAVFYGPLLADSTRLLRALDKLCQSGAAMVTDNDTFKIDQHVSLEVQQHLSDQEVALWK</sequence>
<dbReference type="EMBL" id="WIGM01000552">
    <property type="protein sequence ID" value="KAF6822210.1"/>
    <property type="molecule type" value="Genomic_DNA"/>
</dbReference>
<reference evidence="1" key="1">
    <citation type="journal article" date="2020" name="Phytopathology">
        <title>Genome Sequence Resources of Colletotrichum truncatum, C. plurivorum, C. musicola, and C. sojae: Four Species Pathogenic to Soybean (Glycine max).</title>
        <authorList>
            <person name="Rogerio F."/>
            <person name="Boufleur T.R."/>
            <person name="Ciampi-Guillardi M."/>
            <person name="Sukno S.A."/>
            <person name="Thon M.R."/>
            <person name="Massola Junior N.S."/>
            <person name="Baroncelli R."/>
        </authorList>
    </citation>
    <scope>NUCLEOTIDE SEQUENCE</scope>
    <source>
        <strain evidence="1">LFN0074</strain>
    </source>
</reference>
<name>A0A8H6K0K7_9PEZI</name>
<organism evidence="1 2">
    <name type="scientific">Colletotrichum musicola</name>
    <dbReference type="NCBI Taxonomy" id="2175873"/>
    <lineage>
        <taxon>Eukaryota</taxon>
        <taxon>Fungi</taxon>
        <taxon>Dikarya</taxon>
        <taxon>Ascomycota</taxon>
        <taxon>Pezizomycotina</taxon>
        <taxon>Sordariomycetes</taxon>
        <taxon>Hypocreomycetidae</taxon>
        <taxon>Glomerellales</taxon>
        <taxon>Glomerellaceae</taxon>
        <taxon>Colletotrichum</taxon>
        <taxon>Colletotrichum orchidearum species complex</taxon>
    </lineage>
</organism>
<dbReference type="AlphaFoldDB" id="A0A8H6K0K7"/>